<keyword evidence="4 10" id="KW-0808">Transferase</keyword>
<reference evidence="13" key="1">
    <citation type="submission" date="2015-06" db="EMBL/GenBank/DDBJ databases">
        <authorList>
            <person name="Bertelli C."/>
        </authorList>
    </citation>
    <scope>NUCLEOTIDE SEQUENCE [LARGE SCALE GENOMIC DNA]</scope>
    <source>
        <strain evidence="13">CRIB-30</strain>
    </source>
</reference>
<feature type="domain" description="Phosphofructokinase" evidence="11">
    <location>
        <begin position="66"/>
        <end position="312"/>
    </location>
</feature>
<keyword evidence="5 10" id="KW-0479">Metal-binding</keyword>
<dbReference type="UniPathway" id="UPA00109">
    <property type="reaction ID" value="UER00182"/>
</dbReference>
<evidence type="ECO:0000256" key="7">
    <source>
        <dbReference type="ARBA" id="ARBA00022842"/>
    </source>
</evidence>
<comment type="pathway">
    <text evidence="10">Carbohydrate degradation; glycolysis; D-glyceraldehyde 3-phosphate and glycerone phosphate from D-glucose: step 3/4.</text>
</comment>
<name>A0A0H5DQ40_9BACT</name>
<comment type="similarity">
    <text evidence="10">Belongs to the phosphofructokinase type A (PFKA) family. PPi-dependent PFK group II subfamily. Clade 'Long' sub-subfamily.</text>
</comment>
<comment type="caution">
    <text evidence="10">Lacks conserved residue(s) required for the propagation of feature annotation.</text>
</comment>
<dbReference type="GO" id="GO:0005524">
    <property type="term" value="F:ATP binding"/>
    <property type="evidence" value="ECO:0007669"/>
    <property type="project" value="InterPro"/>
</dbReference>
<evidence type="ECO:0000256" key="1">
    <source>
        <dbReference type="ARBA" id="ARBA00001946"/>
    </source>
</evidence>
<dbReference type="NCBIfam" id="NF005482">
    <property type="entry name" value="PRK07085.1"/>
    <property type="match status" value="1"/>
</dbReference>
<comment type="activity regulation">
    <text evidence="10">Non-allosteric.</text>
</comment>
<dbReference type="InterPro" id="IPR022953">
    <property type="entry name" value="ATP_PFK"/>
</dbReference>
<feature type="binding site" description="in other chain" evidence="10">
    <location>
        <begin position="407"/>
        <end position="410"/>
    </location>
    <ligand>
        <name>substrate</name>
        <note>ligand shared between dimeric partners</note>
    </ligand>
</feature>
<sequence length="540" mass="59531">MYFLNQERSKAKIIVPSVLQAESLVTKPIPRSQRLSDDVKSYFPHLSHAEVVELAQGGKSAGGPLNVGVVFSGGQAPGGHNVIAGLFDALKRLHKDSRLIGFLGGPAGIINNIHRELNHQDVDRVRNQGGFDLIGSGRTKIEKPEDFEKAKKSCLELHLDGLVIVGGDDSNTNAALLAEYFLANGCSTSVVGVPKTIDGDLKSEMIEASFGFDTAAKTFATSIGALLRDALSAKKYTFFIKLMGRTASHLTLECALETHPNMAIIGEEAAASGKTLGEIVDEIVQLVAKRSQLGKDYGAILIPEGLIEFIPEFRELIDELNLQMADEASHEQILERLSHRAKSLFLALPSPMQQQLLEERDPHGNVQVSKIETERLLIELVGRKLEEKKARGDFKGKFAPVPLFFGYEGRSCLPSCFDANYCYALGMTAASLLREKRTGYIACIRNLASPPSEWQAFGVPLPSLITLEMRKGKRKPVIKKALVDLSGQPFLFFKERRSHWATEDDYHYPGPIQFYGPEEIVNETTLTLKLELAKEPRYVM</sequence>
<evidence type="ECO:0000313" key="13">
    <source>
        <dbReference type="Proteomes" id="UP000220251"/>
    </source>
</evidence>
<feature type="binding site" evidence="10">
    <location>
        <position position="74"/>
    </location>
    <ligand>
        <name>diphosphate</name>
        <dbReference type="ChEBI" id="CHEBI:33019"/>
    </ligand>
</feature>
<dbReference type="GO" id="GO:0046872">
    <property type="term" value="F:metal ion binding"/>
    <property type="evidence" value="ECO:0007669"/>
    <property type="project" value="UniProtKB-KW"/>
</dbReference>
<dbReference type="InterPro" id="IPR011183">
    <property type="entry name" value="PfpB_PPi_PFK"/>
</dbReference>
<proteinExistence type="inferred from homology"/>
<dbReference type="GO" id="GO:0009749">
    <property type="term" value="P:response to glucose"/>
    <property type="evidence" value="ECO:0007669"/>
    <property type="project" value="TreeGrafter"/>
</dbReference>
<accession>A0A0H5DQ40</accession>
<dbReference type="GO" id="GO:0006002">
    <property type="term" value="P:fructose 6-phosphate metabolic process"/>
    <property type="evidence" value="ECO:0007669"/>
    <property type="project" value="InterPro"/>
</dbReference>
<feature type="binding site" evidence="10">
    <location>
        <begin position="235"/>
        <end position="236"/>
    </location>
    <ligand>
        <name>substrate</name>
        <note>ligand shared between dimeric partners</note>
    </ligand>
</feature>
<comment type="subunit">
    <text evidence="10">Homodimer.</text>
</comment>
<evidence type="ECO:0000313" key="12">
    <source>
        <dbReference type="EMBL" id="CRX38163.1"/>
    </source>
</evidence>
<dbReference type="PANTHER" id="PTHR43650">
    <property type="entry name" value="PYROPHOSPHATE--FRUCTOSE 6-PHOSPHATE 1-PHOSPHOTRANSFERASE"/>
    <property type="match status" value="1"/>
</dbReference>
<evidence type="ECO:0000256" key="3">
    <source>
        <dbReference type="ARBA" id="ARBA00022490"/>
    </source>
</evidence>
<dbReference type="Proteomes" id="UP000220251">
    <property type="component" value="Unassembled WGS sequence"/>
</dbReference>
<feature type="binding site" evidence="10">
    <location>
        <position position="168"/>
    </location>
    <ligand>
        <name>Mg(2+)</name>
        <dbReference type="ChEBI" id="CHEBI:18420"/>
        <note>catalytic</note>
    </ligand>
</feature>
<dbReference type="Pfam" id="PF00365">
    <property type="entry name" value="PFK"/>
    <property type="match status" value="1"/>
</dbReference>
<dbReference type="PRINTS" id="PR00476">
    <property type="entry name" value="PHFRCTKINASE"/>
</dbReference>
<dbReference type="EMBL" id="CWGJ01000011">
    <property type="protein sequence ID" value="CRX38163.1"/>
    <property type="molecule type" value="Genomic_DNA"/>
</dbReference>
<dbReference type="Gene3D" id="3.40.50.460">
    <property type="entry name" value="Phosphofructokinase domain"/>
    <property type="match status" value="1"/>
</dbReference>
<keyword evidence="3 10" id="KW-0963">Cytoplasm</keyword>
<dbReference type="AlphaFoldDB" id="A0A0H5DQ40"/>
<feature type="site" description="Important for catalytic activity; stabilizes the transition state when the phosphoryl donor is PPi" evidence="10">
    <location>
        <position position="195"/>
    </location>
</feature>
<dbReference type="EC" id="2.7.1.90" evidence="10"/>
<dbReference type="GO" id="GO:0047334">
    <property type="term" value="F:diphosphate-fructose-6-phosphate 1-phosphotransferase activity"/>
    <property type="evidence" value="ECO:0007669"/>
    <property type="project" value="UniProtKB-EC"/>
</dbReference>
<keyword evidence="6 10" id="KW-0418">Kinase</keyword>
<dbReference type="OrthoDB" id="9802503at2"/>
<keyword evidence="13" id="KW-1185">Reference proteome</keyword>
<feature type="binding site" description="in other chain" evidence="10">
    <location>
        <begin position="243"/>
        <end position="245"/>
    </location>
    <ligand>
        <name>substrate</name>
        <note>ligand shared between dimeric partners</note>
    </ligand>
</feature>
<dbReference type="InterPro" id="IPR000023">
    <property type="entry name" value="Phosphofructokinase_dom"/>
</dbReference>
<feature type="binding site" description="in other chain" evidence="10">
    <location>
        <position position="304"/>
    </location>
    <ligand>
        <name>substrate</name>
        <note>ligand shared between dimeric partners</note>
    </ligand>
</feature>
<protein>
    <recommendedName>
        <fullName evidence="10">Pyrophosphate--fructose 6-phosphate 1-phosphotransferase</fullName>
        <ecNumber evidence="10">2.7.1.90</ecNumber>
    </recommendedName>
    <alternativeName>
        <fullName evidence="10">6-phosphofructokinase, pyrophosphate dependent</fullName>
    </alternativeName>
    <alternativeName>
        <fullName evidence="10">PPi-dependent phosphofructokinase</fullName>
        <shortName evidence="10">PPi-PFK</shortName>
    </alternativeName>
    <alternativeName>
        <fullName evidence="10">Pyrophosphate-dependent 6-phosphofructose-1-kinase</fullName>
    </alternativeName>
</protein>
<evidence type="ECO:0000256" key="10">
    <source>
        <dbReference type="HAMAP-Rule" id="MF_01980"/>
    </source>
</evidence>
<evidence type="ECO:0000256" key="8">
    <source>
        <dbReference type="ARBA" id="ARBA00023152"/>
    </source>
</evidence>
<dbReference type="GO" id="GO:0003872">
    <property type="term" value="F:6-phosphofructokinase activity"/>
    <property type="evidence" value="ECO:0007669"/>
    <property type="project" value="UniProtKB-UniRule"/>
</dbReference>
<dbReference type="Gene3D" id="3.40.50.450">
    <property type="match status" value="1"/>
</dbReference>
<feature type="active site" description="Proton acceptor" evidence="10">
    <location>
        <position position="198"/>
    </location>
</feature>
<feature type="binding site" description="in other chain" evidence="10">
    <location>
        <begin position="196"/>
        <end position="198"/>
    </location>
    <ligand>
        <name>substrate</name>
        <note>ligand shared between dimeric partners</note>
    </ligand>
</feature>
<dbReference type="RefSeq" id="WP_098038012.1">
    <property type="nucleotide sequence ID" value="NZ_CWGJ01000011.1"/>
</dbReference>
<evidence type="ECO:0000256" key="2">
    <source>
        <dbReference type="ARBA" id="ARBA00003138"/>
    </source>
</evidence>
<dbReference type="InterPro" id="IPR035966">
    <property type="entry name" value="PKF_sf"/>
</dbReference>
<gene>
    <name evidence="12" type="primary">pfkA</name>
    <name evidence="10" type="synonym">pfp</name>
    <name evidence="12" type="ORF">ELAC_0814</name>
</gene>
<dbReference type="HAMAP" id="MF_01980">
    <property type="entry name" value="Phosphofructokinase_II_Long"/>
    <property type="match status" value="1"/>
</dbReference>
<keyword evidence="7 10" id="KW-0460">Magnesium</keyword>
<dbReference type="NCBIfam" id="TIGR02477">
    <property type="entry name" value="PFKA_PPi"/>
    <property type="match status" value="1"/>
</dbReference>
<comment type="catalytic activity">
    <reaction evidence="9 10">
        <text>beta-D-fructose 6-phosphate + diphosphate = beta-D-fructose 1,6-bisphosphate + phosphate + H(+)</text>
        <dbReference type="Rhea" id="RHEA:13613"/>
        <dbReference type="ChEBI" id="CHEBI:15378"/>
        <dbReference type="ChEBI" id="CHEBI:32966"/>
        <dbReference type="ChEBI" id="CHEBI:33019"/>
        <dbReference type="ChEBI" id="CHEBI:43474"/>
        <dbReference type="ChEBI" id="CHEBI:57634"/>
        <dbReference type="EC" id="2.7.1.90"/>
    </reaction>
</comment>
<dbReference type="PANTHER" id="PTHR43650:SF1">
    <property type="entry name" value="PYROPHOSPHATE--FRUCTOSE 6-PHOSPHATE 1-PHOSPHOTRANSFERASE SUBUNIT BETA 2"/>
    <property type="match status" value="1"/>
</dbReference>
<comment type="subcellular location">
    <subcellularLocation>
        <location evidence="10">Cytoplasm</location>
    </subcellularLocation>
</comment>
<evidence type="ECO:0000256" key="5">
    <source>
        <dbReference type="ARBA" id="ARBA00022723"/>
    </source>
</evidence>
<evidence type="ECO:0000256" key="6">
    <source>
        <dbReference type="ARBA" id="ARBA00022777"/>
    </source>
</evidence>
<evidence type="ECO:0000256" key="9">
    <source>
        <dbReference type="ARBA" id="ARBA00048072"/>
    </source>
</evidence>
<dbReference type="GO" id="GO:0005829">
    <property type="term" value="C:cytosol"/>
    <property type="evidence" value="ECO:0007669"/>
    <property type="project" value="TreeGrafter"/>
</dbReference>
<keyword evidence="8 10" id="KW-0324">Glycolysis</keyword>
<comment type="function">
    <text evidence="2 10">Catalyzes the phosphorylation of D-fructose 6-phosphate, the first committing step of glycolysis. Uses inorganic phosphate (PPi) as phosphoryl donor instead of ATP like common ATP-dependent phosphofructokinases (ATP-PFKs), which renders the reaction reversible, and can thus function both in glycolysis and gluconeogenesis. Consistently, PPi-PFK can replace the enzymes of both the forward (ATP-PFK) and reverse (fructose-bisphosphatase (FBPase)) reactions.</text>
</comment>
<dbReference type="SUPFAM" id="SSF53784">
    <property type="entry name" value="Phosphofructokinase"/>
    <property type="match status" value="1"/>
</dbReference>
<feature type="site" description="Important for catalytic activity and substrate specificity; stabilizes the transition state when the phosphoryl donor is PPi; prevents ATP from binding by mimicking the alpha-phosphate group of ATP" evidence="10">
    <location>
        <position position="169"/>
    </location>
</feature>
<comment type="cofactor">
    <cofactor evidence="1 10">
        <name>Mg(2+)</name>
        <dbReference type="ChEBI" id="CHEBI:18420"/>
    </cofactor>
</comment>
<organism evidence="12 13">
    <name type="scientific">Estrella lausannensis</name>
    <dbReference type="NCBI Taxonomy" id="483423"/>
    <lineage>
        <taxon>Bacteria</taxon>
        <taxon>Pseudomonadati</taxon>
        <taxon>Chlamydiota</taxon>
        <taxon>Chlamydiia</taxon>
        <taxon>Parachlamydiales</taxon>
        <taxon>Candidatus Criblamydiaceae</taxon>
        <taxon>Estrella</taxon>
    </lineage>
</organism>
<evidence type="ECO:0000259" key="11">
    <source>
        <dbReference type="Pfam" id="PF00365"/>
    </source>
</evidence>
<dbReference type="Gene3D" id="1.10.10.480">
    <property type="entry name" value="Phosphofructokinase, domain 3"/>
    <property type="match status" value="1"/>
</dbReference>
<evidence type="ECO:0000256" key="4">
    <source>
        <dbReference type="ARBA" id="ARBA00022679"/>
    </source>
</evidence>